<evidence type="ECO:0000313" key="12">
    <source>
        <dbReference type="Proteomes" id="UP000316621"/>
    </source>
</evidence>
<feature type="region of interest" description="Disordered" evidence="9">
    <location>
        <begin position="1"/>
        <end position="32"/>
    </location>
</feature>
<dbReference type="Gramene" id="RZC83465">
    <property type="protein sequence ID" value="RZC83465"/>
    <property type="gene ID" value="C5167_046253"/>
</dbReference>
<dbReference type="Gene3D" id="3.10.620.10">
    <property type="entry name" value="Protein N-terminal glutamine amidohydrolase, alpha beta roll"/>
    <property type="match status" value="1"/>
</dbReference>
<accession>A0A4Y7LH37</accession>
<dbReference type="GO" id="GO:0005829">
    <property type="term" value="C:cytosol"/>
    <property type="evidence" value="ECO:0007669"/>
    <property type="project" value="TreeGrafter"/>
</dbReference>
<dbReference type="PANTHER" id="PTHR13035">
    <property type="entry name" value="PROTEIN N-TERMINAL GLUTAMINE AMIDOHYDROLASE"/>
    <property type="match status" value="1"/>
</dbReference>
<gene>
    <name evidence="11" type="ORF">C5167_046253</name>
</gene>
<dbReference type="InterPro" id="IPR037132">
    <property type="entry name" value="N_Gln_amidohydro_ab_roll_sf"/>
</dbReference>
<dbReference type="EC" id="3.5.1.122" evidence="3 8"/>
<evidence type="ECO:0000256" key="6">
    <source>
        <dbReference type="ARBA" id="ARBA00029677"/>
    </source>
</evidence>
<protein>
    <recommendedName>
        <fullName evidence="4 8">Protein N-terminal glutamine amidohydrolase</fullName>
        <ecNumber evidence="3 8">3.5.1.122</ecNumber>
    </recommendedName>
    <alternativeName>
        <fullName evidence="6 8">Protein NH2-terminal glutamine deamidase</fullName>
    </alternativeName>
</protein>
<dbReference type="GO" id="GO:0008418">
    <property type="term" value="F:protein-N-terminal asparagine amidohydrolase activity"/>
    <property type="evidence" value="ECO:0007669"/>
    <property type="project" value="UniProtKB-UniRule"/>
</dbReference>
<evidence type="ECO:0000256" key="4">
    <source>
        <dbReference type="ARBA" id="ARBA00021247"/>
    </source>
</evidence>
<evidence type="ECO:0000313" key="11">
    <source>
        <dbReference type="EMBL" id="RZC83465.1"/>
    </source>
</evidence>
<dbReference type="Proteomes" id="UP000316621">
    <property type="component" value="Chromosome 11"/>
</dbReference>
<organism evidence="11 12">
    <name type="scientific">Papaver somniferum</name>
    <name type="common">Opium poppy</name>
    <dbReference type="NCBI Taxonomy" id="3469"/>
    <lineage>
        <taxon>Eukaryota</taxon>
        <taxon>Viridiplantae</taxon>
        <taxon>Streptophyta</taxon>
        <taxon>Embryophyta</taxon>
        <taxon>Tracheophyta</taxon>
        <taxon>Spermatophyta</taxon>
        <taxon>Magnoliopsida</taxon>
        <taxon>Ranunculales</taxon>
        <taxon>Papaveraceae</taxon>
        <taxon>Papaveroideae</taxon>
        <taxon>Papaver</taxon>
    </lineage>
</organism>
<dbReference type="AlphaFoldDB" id="A0A4Y7LH37"/>
<evidence type="ECO:0000256" key="7">
    <source>
        <dbReference type="ARBA" id="ARBA00048768"/>
    </source>
</evidence>
<evidence type="ECO:0000256" key="1">
    <source>
        <dbReference type="ARBA" id="ARBA00008985"/>
    </source>
</evidence>
<evidence type="ECO:0000256" key="8">
    <source>
        <dbReference type="RuleBase" id="RU367082"/>
    </source>
</evidence>
<evidence type="ECO:0000256" key="2">
    <source>
        <dbReference type="ARBA" id="ARBA00011245"/>
    </source>
</evidence>
<evidence type="ECO:0000256" key="3">
    <source>
        <dbReference type="ARBA" id="ARBA00012718"/>
    </source>
</evidence>
<dbReference type="GO" id="GO:0070773">
    <property type="term" value="F:protein-N-terminal glutamine amidohydrolase activity"/>
    <property type="evidence" value="ECO:0007669"/>
    <property type="project" value="UniProtKB-UniRule"/>
</dbReference>
<comment type="similarity">
    <text evidence="1 8">Belongs to the NTAQ1 family.</text>
</comment>
<keyword evidence="12" id="KW-1185">Reference proteome</keyword>
<dbReference type="FunFam" id="3.10.620.10:FF:000001">
    <property type="entry name" value="Blast:Protein N-terminal glutamine amidohydrolase"/>
    <property type="match status" value="1"/>
</dbReference>
<dbReference type="GO" id="GO:1901183">
    <property type="term" value="P:positive regulation of camalexin biosynthetic process"/>
    <property type="evidence" value="ECO:0007669"/>
    <property type="project" value="EnsemblPlants"/>
</dbReference>
<evidence type="ECO:0000259" key="10">
    <source>
        <dbReference type="Pfam" id="PF09764"/>
    </source>
</evidence>
<dbReference type="InterPro" id="IPR023128">
    <property type="entry name" value="Prot_N_Gln_amidohydro_ab_roll"/>
</dbReference>
<dbReference type="PANTHER" id="PTHR13035:SF0">
    <property type="entry name" value="PROTEIN N-TERMINAL GLUTAMINE AMIDOHYDROLASE"/>
    <property type="match status" value="1"/>
</dbReference>
<reference evidence="11 12" key="1">
    <citation type="journal article" date="2018" name="Science">
        <title>The opium poppy genome and morphinan production.</title>
        <authorList>
            <person name="Guo L."/>
            <person name="Winzer T."/>
            <person name="Yang X."/>
            <person name="Li Y."/>
            <person name="Ning Z."/>
            <person name="He Z."/>
            <person name="Teodor R."/>
            <person name="Lu Y."/>
            <person name="Bowser T.A."/>
            <person name="Graham I.A."/>
            <person name="Ye K."/>
        </authorList>
    </citation>
    <scope>NUCLEOTIDE SEQUENCE [LARGE SCALE GENOMIC DNA]</scope>
    <source>
        <strain evidence="12">cv. HN1</strain>
        <tissue evidence="11">Leaves</tissue>
    </source>
</reference>
<comment type="catalytic activity">
    <reaction evidence="7 8">
        <text>N-terminal L-glutaminyl-[protein] + H2O = N-terminal L-glutamyl-[protein] + NH4(+)</text>
        <dbReference type="Rhea" id="RHEA:50680"/>
        <dbReference type="Rhea" id="RHEA-COMP:12668"/>
        <dbReference type="Rhea" id="RHEA-COMP:12777"/>
        <dbReference type="ChEBI" id="CHEBI:15377"/>
        <dbReference type="ChEBI" id="CHEBI:28938"/>
        <dbReference type="ChEBI" id="CHEBI:64721"/>
        <dbReference type="ChEBI" id="CHEBI:64722"/>
        <dbReference type="EC" id="3.5.1.122"/>
    </reaction>
</comment>
<dbReference type="OrthoDB" id="191192at2759"/>
<dbReference type="STRING" id="3469.A0A4Y7LH37"/>
<name>A0A4Y7LH37_PAPSO</name>
<dbReference type="OMA" id="GWGTVYS"/>
<comment type="function">
    <text evidence="8">Mediates the side-chain deamidation of N-terminal glutamine residues to glutamate, an important step in N-end rule pathway of protein degradation. Conversion of the resulting N-terminal glutamine to glutamate renders the protein susceptible to arginylation, polyubiquitination and degradation as specified by the N-end rule. Does not act on substrates with internal or C-terminal glutamine and does not act on non-glutamine residues in any position.</text>
</comment>
<dbReference type="GO" id="GO:0005634">
    <property type="term" value="C:nucleus"/>
    <property type="evidence" value="ECO:0007669"/>
    <property type="project" value="TreeGrafter"/>
</dbReference>
<dbReference type="EMBL" id="CM010725">
    <property type="protein sequence ID" value="RZC83465.1"/>
    <property type="molecule type" value="Genomic_DNA"/>
</dbReference>
<evidence type="ECO:0000256" key="9">
    <source>
        <dbReference type="SAM" id="MobiDB-lite"/>
    </source>
</evidence>
<feature type="domain" description="Protein N-terminal glutamine amidohydrolase alpha beta roll" evidence="10">
    <location>
        <begin position="35"/>
        <end position="229"/>
    </location>
</feature>
<proteinExistence type="inferred from homology"/>
<comment type="subunit">
    <text evidence="2 8">Monomer.</text>
</comment>
<evidence type="ECO:0000256" key="5">
    <source>
        <dbReference type="ARBA" id="ARBA00022801"/>
    </source>
</evidence>
<feature type="compositionally biased region" description="Low complexity" evidence="9">
    <location>
        <begin position="8"/>
        <end position="32"/>
    </location>
</feature>
<dbReference type="GO" id="GO:0042742">
    <property type="term" value="P:defense response to bacterium"/>
    <property type="evidence" value="ECO:0007669"/>
    <property type="project" value="EnsemblPlants"/>
</dbReference>
<sequence>MSRENLMSSRMESPSIITSSSSQNNSSPDLSSFNHTPSYCEENVYRLCKKLIKLGLADEDGKDLFVVFISNKDKQIPLWHQKASKRGDGLVLWDYHVICIQRNGKDDTHQVWDLDSSLPFPSPLAHYVAEAIQPSFQLYSGFQRLFRVVHAPIFLRCFATDRRHMKDPTGNWISQPPSHEPIVAEDGTVHNLDEYICIPSSSEFEDKSAAIQRHKLGVVVTEENFEGFFSLV</sequence>
<dbReference type="Pfam" id="PF09764">
    <property type="entry name" value="Nt_Gln_amidase"/>
    <property type="match status" value="1"/>
</dbReference>
<dbReference type="InterPro" id="IPR039733">
    <property type="entry name" value="NTAQ1"/>
</dbReference>
<keyword evidence="5 8" id="KW-0378">Hydrolase</keyword>